<dbReference type="AlphaFoldDB" id="A0A8J9SDX6"/>
<feature type="chain" id="PRO_5035424668" description="N-acetyltransferase domain-containing protein" evidence="1">
    <location>
        <begin position="25"/>
        <end position="183"/>
    </location>
</feature>
<dbReference type="CDD" id="cd04301">
    <property type="entry name" value="NAT_SF"/>
    <property type="match status" value="1"/>
</dbReference>
<organism evidence="3">
    <name type="scientific">Phaeodactylum tricornutum</name>
    <name type="common">Diatom</name>
    <dbReference type="NCBI Taxonomy" id="2850"/>
    <lineage>
        <taxon>Eukaryota</taxon>
        <taxon>Sar</taxon>
        <taxon>Stramenopiles</taxon>
        <taxon>Ochrophyta</taxon>
        <taxon>Bacillariophyta</taxon>
        <taxon>Bacillariophyceae</taxon>
        <taxon>Bacillariophycidae</taxon>
        <taxon>Naviculales</taxon>
        <taxon>Phaeodactylaceae</taxon>
        <taxon>Phaeodactylum</taxon>
    </lineage>
</organism>
<dbReference type="Gene3D" id="3.40.630.30">
    <property type="match status" value="1"/>
</dbReference>
<protein>
    <recommendedName>
        <fullName evidence="2">N-acetyltransferase domain-containing protein</fullName>
    </recommendedName>
</protein>
<feature type="domain" description="N-acetyltransferase" evidence="2">
    <location>
        <begin position="27"/>
        <end position="165"/>
    </location>
</feature>
<dbReference type="GO" id="GO:0016747">
    <property type="term" value="F:acyltransferase activity, transferring groups other than amino-acyl groups"/>
    <property type="evidence" value="ECO:0007669"/>
    <property type="project" value="InterPro"/>
</dbReference>
<evidence type="ECO:0000256" key="1">
    <source>
        <dbReference type="SAM" id="SignalP"/>
    </source>
</evidence>
<evidence type="ECO:0000259" key="2">
    <source>
        <dbReference type="PROSITE" id="PS51186"/>
    </source>
</evidence>
<dbReference type="SUPFAM" id="SSF55729">
    <property type="entry name" value="Acyl-CoA N-acyltransferases (Nat)"/>
    <property type="match status" value="1"/>
</dbReference>
<name>A0A8J9SDX6_PHATR</name>
<gene>
    <name evidence="3" type="ORF">PTTT1_LOCUS46613</name>
</gene>
<dbReference type="Proteomes" id="UP000836788">
    <property type="component" value="Chromosome 6"/>
</dbReference>
<sequence length="183" mass="20665">MNAQSRALLSFVLIQLMIIVPCFAFSVRYRSANANDVLVARKILFQEAMNPLSVTQNHLVVAFDQDRDGEDTLLGFGQIRPVDERFAELASLFVHPDWRGQGIGTALVFELLQRHDQCSNPDTDVCLLTLRSTSQFYKLHGFMTIEESEVKINLPPALRFEFAAGSLLSTFLGNELVCMIRQR</sequence>
<dbReference type="InterPro" id="IPR016181">
    <property type="entry name" value="Acyl_CoA_acyltransferase"/>
</dbReference>
<feature type="signal peptide" evidence="1">
    <location>
        <begin position="1"/>
        <end position="24"/>
    </location>
</feature>
<dbReference type="PROSITE" id="PS51186">
    <property type="entry name" value="GNAT"/>
    <property type="match status" value="1"/>
</dbReference>
<accession>A0A8J9SDX6</accession>
<keyword evidence="1" id="KW-0732">Signal</keyword>
<dbReference type="EMBL" id="OU594947">
    <property type="protein sequence ID" value="CAG9291019.1"/>
    <property type="molecule type" value="Genomic_DNA"/>
</dbReference>
<dbReference type="Pfam" id="PF13508">
    <property type="entry name" value="Acetyltransf_7"/>
    <property type="match status" value="1"/>
</dbReference>
<dbReference type="InterPro" id="IPR000182">
    <property type="entry name" value="GNAT_dom"/>
</dbReference>
<reference evidence="3" key="1">
    <citation type="submission" date="2022-02" db="EMBL/GenBank/DDBJ databases">
        <authorList>
            <person name="Giguere J D."/>
        </authorList>
    </citation>
    <scope>NUCLEOTIDE SEQUENCE</scope>
    <source>
        <strain evidence="3">CCAP 1055/1</strain>
    </source>
</reference>
<evidence type="ECO:0000313" key="3">
    <source>
        <dbReference type="EMBL" id="CAG9291019.1"/>
    </source>
</evidence>
<proteinExistence type="predicted"/>
<dbReference type="OMA" id="QPHITTH"/>